<dbReference type="EMBL" id="CAUYUJ010014640">
    <property type="protein sequence ID" value="CAK0844187.1"/>
    <property type="molecule type" value="Genomic_DNA"/>
</dbReference>
<feature type="compositionally biased region" description="Basic residues" evidence="1">
    <location>
        <begin position="120"/>
        <end position="132"/>
    </location>
</feature>
<evidence type="ECO:0000313" key="2">
    <source>
        <dbReference type="EMBL" id="CAK0844187.1"/>
    </source>
</evidence>
<reference evidence="2" key="1">
    <citation type="submission" date="2023-10" db="EMBL/GenBank/DDBJ databases">
        <authorList>
            <person name="Chen Y."/>
            <person name="Shah S."/>
            <person name="Dougan E. K."/>
            <person name="Thang M."/>
            <person name="Chan C."/>
        </authorList>
    </citation>
    <scope>NUCLEOTIDE SEQUENCE [LARGE SCALE GENOMIC DNA]</scope>
</reference>
<evidence type="ECO:0000313" key="3">
    <source>
        <dbReference type="Proteomes" id="UP001189429"/>
    </source>
</evidence>
<keyword evidence="3" id="KW-1185">Reference proteome</keyword>
<feature type="compositionally biased region" description="Basic and acidic residues" evidence="1">
    <location>
        <begin position="299"/>
        <end position="308"/>
    </location>
</feature>
<organism evidence="2 3">
    <name type="scientific">Prorocentrum cordatum</name>
    <dbReference type="NCBI Taxonomy" id="2364126"/>
    <lineage>
        <taxon>Eukaryota</taxon>
        <taxon>Sar</taxon>
        <taxon>Alveolata</taxon>
        <taxon>Dinophyceae</taxon>
        <taxon>Prorocentrales</taxon>
        <taxon>Prorocentraceae</taxon>
        <taxon>Prorocentrum</taxon>
    </lineage>
</organism>
<sequence length="374" mass="41653">MERLTAATLLEAAHAAAEESEAPEFWRSTAASLSACEEVFELDAERLTVVLLSWLREAALWREQELLALNQETRPQEGAGARRRAVRRHRGAGRRRAAPAPEPARHRAGGGGGEPQLPRGGKHRRPPGRRRGPPAAAAAPRAGADDLGGLGCRGQWPEGPRRRQQRRAGLDPITSWPPSASRTPGSWRCRRSWTGPSGRRTAEGRRRSLTRVGDENAKLKSAQAKAEPERDRLKEQLAAAEARCRDVEQERAQLTKEKDQFGLQRKKLEAELSTKETRINRLTEEMEKQKASLKAASGADRDRAGGDRREIDRLTGEVRKLERQRAELVAAFKKQMKLIEVLKRQRAHMEAAKVLSFTEDEFIARAGLGDKLGE</sequence>
<feature type="compositionally biased region" description="Basic residues" evidence="1">
    <location>
        <begin position="81"/>
        <end position="97"/>
    </location>
</feature>
<feature type="compositionally biased region" description="Low complexity" evidence="1">
    <location>
        <begin position="133"/>
        <end position="145"/>
    </location>
</feature>
<gene>
    <name evidence="2" type="ORF">PCOR1329_LOCUS38338</name>
</gene>
<dbReference type="Proteomes" id="UP001189429">
    <property type="component" value="Unassembled WGS sequence"/>
</dbReference>
<protein>
    <recommendedName>
        <fullName evidence="4">Leucine zipper transcription factor-like protein 1</fullName>
    </recommendedName>
</protein>
<evidence type="ECO:0008006" key="4">
    <source>
        <dbReference type="Google" id="ProtNLM"/>
    </source>
</evidence>
<evidence type="ECO:0000256" key="1">
    <source>
        <dbReference type="SAM" id="MobiDB-lite"/>
    </source>
</evidence>
<name>A0ABN9TF71_9DINO</name>
<feature type="compositionally biased region" description="Basic and acidic residues" evidence="1">
    <location>
        <begin position="200"/>
        <end position="218"/>
    </location>
</feature>
<accession>A0ABN9TF71</accession>
<feature type="region of interest" description="Disordered" evidence="1">
    <location>
        <begin position="285"/>
        <end position="308"/>
    </location>
</feature>
<feature type="region of interest" description="Disordered" evidence="1">
    <location>
        <begin position="73"/>
        <end position="231"/>
    </location>
</feature>
<dbReference type="PANTHER" id="PTHR23313">
    <property type="entry name" value="TSEC1-RELATED"/>
    <property type="match status" value="1"/>
</dbReference>
<proteinExistence type="predicted"/>
<comment type="caution">
    <text evidence="2">The sequence shown here is derived from an EMBL/GenBank/DDBJ whole genome shotgun (WGS) entry which is preliminary data.</text>
</comment>
<dbReference type="PANTHER" id="PTHR23313:SF0">
    <property type="entry name" value="TESTIS-EXPRESSED PROTEIN 9"/>
    <property type="match status" value="1"/>
</dbReference>
<dbReference type="Gene3D" id="1.10.287.1490">
    <property type="match status" value="1"/>
</dbReference>